<protein>
    <submittedName>
        <fullName evidence="1">Uncharacterized protein</fullName>
    </submittedName>
</protein>
<evidence type="ECO:0000313" key="2">
    <source>
        <dbReference type="Proteomes" id="UP000034817"/>
    </source>
</evidence>
<proteinExistence type="predicted"/>
<dbReference type="RefSeq" id="WP_048049863.1">
    <property type="nucleotide sequence ID" value="NZ_JJPP01000022.1"/>
</dbReference>
<comment type="caution">
    <text evidence="1">The sequence shown here is derived from an EMBL/GenBank/DDBJ whole genome shotgun (WGS) entry which is preliminary data.</text>
</comment>
<name>A0A0F8IUG9_METMZ</name>
<reference evidence="1 2" key="1">
    <citation type="journal article" date="2015" name="ISME J.">
        <title>Genomic and phenotypic differentiation among Methanosarcina mazei populations from Columbia River sediment.</title>
        <authorList>
            <person name="Youngblut N.D."/>
            <person name="Wirth J.S."/>
            <person name="Henriksen J.R."/>
            <person name="Smith M."/>
            <person name="Simon H."/>
            <person name="Metcalf W.W."/>
            <person name="Whitaker R.J."/>
        </authorList>
    </citation>
    <scope>NUCLEOTIDE SEQUENCE [LARGE SCALE GENOMIC DNA]</scope>
    <source>
        <strain evidence="1 2">3.H.A.2.4</strain>
    </source>
</reference>
<dbReference type="Proteomes" id="UP000034817">
    <property type="component" value="Unassembled WGS sequence"/>
</dbReference>
<gene>
    <name evidence="1" type="ORF">DU55_08170</name>
</gene>
<evidence type="ECO:0000313" key="1">
    <source>
        <dbReference type="EMBL" id="KKG83064.1"/>
    </source>
</evidence>
<dbReference type="PATRIC" id="fig|2209.72.peg.1774"/>
<accession>A0A0F8IUG9</accession>
<organism evidence="1 2">
    <name type="scientific">Methanosarcina mazei</name>
    <name type="common">Methanosarcina frisia</name>
    <dbReference type="NCBI Taxonomy" id="2209"/>
    <lineage>
        <taxon>Archaea</taxon>
        <taxon>Methanobacteriati</taxon>
        <taxon>Methanobacteriota</taxon>
        <taxon>Stenosarchaea group</taxon>
        <taxon>Methanomicrobia</taxon>
        <taxon>Methanosarcinales</taxon>
        <taxon>Methanosarcinaceae</taxon>
        <taxon>Methanosarcina</taxon>
    </lineage>
</organism>
<dbReference type="EMBL" id="JJPP01000022">
    <property type="protein sequence ID" value="KKG83064.1"/>
    <property type="molecule type" value="Genomic_DNA"/>
</dbReference>
<sequence>MSKKEDLETNMALWAILSNHPVTVINKQRFGSEANLIRLAHTFDLIFVFNASMVNPSPHHIATVYDAMPLGQPVSFLMEDESGPDRTIMPGLQITSI</sequence>
<dbReference type="AlphaFoldDB" id="A0A0F8IUG9"/>